<dbReference type="InterPro" id="IPR036412">
    <property type="entry name" value="HAD-like_sf"/>
</dbReference>
<dbReference type="SUPFAM" id="SSF56784">
    <property type="entry name" value="HAD-like"/>
    <property type="match status" value="1"/>
</dbReference>
<comment type="caution">
    <text evidence="8">The sequence shown here is derived from an EMBL/GenBank/DDBJ whole genome shotgun (WGS) entry which is preliminary data.</text>
</comment>
<keyword evidence="6" id="KW-0812">Transmembrane</keyword>
<keyword evidence="4" id="KW-0443">Lipid metabolism</keyword>
<dbReference type="Pfam" id="PF12710">
    <property type="entry name" value="HAD"/>
    <property type="match status" value="1"/>
</dbReference>
<protein>
    <submittedName>
        <fullName evidence="8">HAD-IB family hydrolase</fullName>
    </submittedName>
    <submittedName>
        <fullName evidence="9">Haloacid dehalogenase</fullName>
    </submittedName>
</protein>
<keyword evidence="5" id="KW-0012">Acyltransferase</keyword>
<dbReference type="SMART" id="SM00563">
    <property type="entry name" value="PlsC"/>
    <property type="match status" value="1"/>
</dbReference>
<keyword evidence="6" id="KW-1133">Transmembrane helix</keyword>
<keyword evidence="6" id="KW-0472">Membrane</keyword>
<accession>A0AAW5SAD4</accession>
<dbReference type="Pfam" id="PF01553">
    <property type="entry name" value="Acyltransferase"/>
    <property type="match status" value="1"/>
</dbReference>
<keyword evidence="10" id="KW-1185">Reference proteome</keyword>
<reference evidence="8" key="3">
    <citation type="journal article" date="2022" name="BMC Genomics">
        <title>Comparative genome analysis of mycobacteria focusing on tRNA and non-coding RNA.</title>
        <authorList>
            <person name="Behra P.R.K."/>
            <person name="Pettersson B.M.F."/>
            <person name="Ramesh M."/>
            <person name="Das S."/>
            <person name="Dasgupta S."/>
            <person name="Kirsebom L.A."/>
        </authorList>
    </citation>
    <scope>NUCLEOTIDE SEQUENCE</scope>
    <source>
        <strain evidence="8">DSM 45439</strain>
    </source>
</reference>
<dbReference type="NCBIfam" id="TIGR01490">
    <property type="entry name" value="HAD-SF-IB-hyp1"/>
    <property type="match status" value="1"/>
</dbReference>
<dbReference type="PANTHER" id="PTHR10434:SF64">
    <property type="entry name" value="1-ACYL-SN-GLYCEROL-3-PHOSPHATE ACYLTRANSFERASE-RELATED"/>
    <property type="match status" value="1"/>
</dbReference>
<dbReference type="Gene3D" id="3.40.50.1000">
    <property type="entry name" value="HAD superfamily/HAD-like"/>
    <property type="match status" value="1"/>
</dbReference>
<dbReference type="PANTHER" id="PTHR10434">
    <property type="entry name" value="1-ACYL-SN-GLYCEROL-3-PHOSPHATE ACYLTRANSFERASE"/>
    <property type="match status" value="1"/>
</dbReference>
<dbReference type="GO" id="GO:0003841">
    <property type="term" value="F:1-acylglycerol-3-phosphate O-acyltransferase activity"/>
    <property type="evidence" value="ECO:0007669"/>
    <property type="project" value="TreeGrafter"/>
</dbReference>
<dbReference type="Gene3D" id="1.20.1440.100">
    <property type="entry name" value="SG protein - dephosphorylation function"/>
    <property type="match status" value="1"/>
</dbReference>
<keyword evidence="8" id="KW-0378">Hydrolase</keyword>
<dbReference type="Proteomes" id="UP000192293">
    <property type="component" value="Unassembled WGS sequence"/>
</dbReference>
<sequence>MNQHVADPTTTALDALIGGLRAGPRGARVGAFFDFDGTLVEPSVVLPSHRRRRPKRATAATALRAPRDLDRSSLDEAGFIRLLEAAVQDWAGRTEADVRALGDELFTRDLAGALSYGCWRLVRTHQSLGHTVVLVTSGPGAEAEPFARALGIAHLLCTRLRAHDGVLTGRVAGRPLWQEGKLAAVQQFARTHEVDLGLSHVYADGDDDIVVLNGVGSPHPVNPGPRLAAYARAHGWPTIELTRRRARRGLLPLVRTVAMFTTLLLAGGAGVVAGTLRRNPRFGVDLATGLFGRIGPRLGSITIDVTGQQHTWADRPAVFFVNHQSTLVDVLVTSRLIQRGFTIVVKAEVRQIPVIGTLFALAGVAFLDRSDTYRAIAALQPAIDKLRGGISIAMAPEGTRSFTPAVGPFKKGGFHLARDAGVPIVPVVIRNAGEVMWRNALIAQKGTIDVVVHQPVPTTGWTRTDITAWRDEMHRLYTDTLDDWPGAAAGARWSQMIAAATTTSR</sequence>
<keyword evidence="3" id="KW-0808">Transferase</keyword>
<dbReference type="RefSeq" id="WP_063967109.1">
    <property type="nucleotide sequence ID" value="NZ_JACKTG010000079.1"/>
</dbReference>
<evidence type="ECO:0000256" key="4">
    <source>
        <dbReference type="ARBA" id="ARBA00023098"/>
    </source>
</evidence>
<proteinExistence type="predicted"/>
<reference evidence="8" key="2">
    <citation type="submission" date="2020-07" db="EMBL/GenBank/DDBJ databases">
        <authorList>
            <person name="Pettersson B.M.F."/>
            <person name="Behra P.R.K."/>
            <person name="Ramesh M."/>
            <person name="Das S."/>
            <person name="Dasgupta S."/>
            <person name="Kirsebom L.A."/>
        </authorList>
    </citation>
    <scope>NUCLEOTIDE SEQUENCE</scope>
    <source>
        <strain evidence="8">DSM 45439</strain>
    </source>
</reference>
<dbReference type="Proteomes" id="UP001207588">
    <property type="component" value="Unassembled WGS sequence"/>
</dbReference>
<evidence type="ECO:0000256" key="2">
    <source>
        <dbReference type="ARBA" id="ARBA00022516"/>
    </source>
</evidence>
<evidence type="ECO:0000256" key="1">
    <source>
        <dbReference type="ARBA" id="ARBA00005189"/>
    </source>
</evidence>
<evidence type="ECO:0000313" key="10">
    <source>
        <dbReference type="Proteomes" id="UP000192293"/>
    </source>
</evidence>
<dbReference type="InterPro" id="IPR006385">
    <property type="entry name" value="HAD_hydro_SerB1"/>
</dbReference>
<feature type="domain" description="Phospholipid/glycerol acyltransferase" evidence="7">
    <location>
        <begin position="317"/>
        <end position="432"/>
    </location>
</feature>
<dbReference type="SUPFAM" id="SSF69593">
    <property type="entry name" value="Glycerol-3-phosphate (1)-acyltransferase"/>
    <property type="match status" value="1"/>
</dbReference>
<dbReference type="GO" id="GO:0006654">
    <property type="term" value="P:phosphatidic acid biosynthetic process"/>
    <property type="evidence" value="ECO:0007669"/>
    <property type="project" value="TreeGrafter"/>
</dbReference>
<organism evidence="8 11">
    <name type="scientific">Mycobacterium bouchedurhonense</name>
    <dbReference type="NCBI Taxonomy" id="701041"/>
    <lineage>
        <taxon>Bacteria</taxon>
        <taxon>Bacillati</taxon>
        <taxon>Actinomycetota</taxon>
        <taxon>Actinomycetes</taxon>
        <taxon>Mycobacteriales</taxon>
        <taxon>Mycobacteriaceae</taxon>
        <taxon>Mycobacterium</taxon>
        <taxon>Mycobacterium avium complex (MAC)</taxon>
    </lineage>
</organism>
<dbReference type="AlphaFoldDB" id="A0AAW5SAD4"/>
<dbReference type="CDD" id="cd07989">
    <property type="entry name" value="LPLAT_AGPAT-like"/>
    <property type="match status" value="1"/>
</dbReference>
<evidence type="ECO:0000256" key="5">
    <source>
        <dbReference type="ARBA" id="ARBA00023315"/>
    </source>
</evidence>
<evidence type="ECO:0000313" key="11">
    <source>
        <dbReference type="Proteomes" id="UP001207588"/>
    </source>
</evidence>
<evidence type="ECO:0000256" key="3">
    <source>
        <dbReference type="ARBA" id="ARBA00022679"/>
    </source>
</evidence>
<comment type="pathway">
    <text evidence="1">Lipid metabolism.</text>
</comment>
<dbReference type="InterPro" id="IPR002123">
    <property type="entry name" value="Plipid/glycerol_acylTrfase"/>
</dbReference>
<name>A0AAW5SAD4_MYCBC</name>
<evidence type="ECO:0000313" key="8">
    <source>
        <dbReference type="EMBL" id="MCV6992088.1"/>
    </source>
</evidence>
<evidence type="ECO:0000259" key="7">
    <source>
        <dbReference type="SMART" id="SM00563"/>
    </source>
</evidence>
<reference evidence="9 10" key="1">
    <citation type="submission" date="2017-02" db="EMBL/GenBank/DDBJ databases">
        <title>The new phylogeny of genus Mycobacterium.</title>
        <authorList>
            <person name="Tortoli E."/>
            <person name="Trovato A."/>
            <person name="Cirillo D.M."/>
        </authorList>
    </citation>
    <scope>NUCLEOTIDE SEQUENCE [LARGE SCALE GENOMIC DNA]</scope>
    <source>
        <strain evidence="9 10">DSM 45439</strain>
    </source>
</reference>
<keyword evidence="2" id="KW-0444">Lipid biosynthesis</keyword>
<dbReference type="EMBL" id="JACKTG010000079">
    <property type="protein sequence ID" value="MCV6992088.1"/>
    <property type="molecule type" value="Genomic_DNA"/>
</dbReference>
<gene>
    <name evidence="9" type="ORF">BST19_26510</name>
    <name evidence="8" type="ORF">H7I91_22925</name>
</gene>
<feature type="transmembrane region" description="Helical" evidence="6">
    <location>
        <begin position="253"/>
        <end position="276"/>
    </location>
</feature>
<dbReference type="InterPro" id="IPR023214">
    <property type="entry name" value="HAD_sf"/>
</dbReference>
<dbReference type="EMBL" id="MVHL01000093">
    <property type="protein sequence ID" value="ORA42054.1"/>
    <property type="molecule type" value="Genomic_DNA"/>
</dbReference>
<dbReference type="GO" id="GO:0016787">
    <property type="term" value="F:hydrolase activity"/>
    <property type="evidence" value="ECO:0007669"/>
    <property type="project" value="UniProtKB-KW"/>
</dbReference>
<evidence type="ECO:0000256" key="6">
    <source>
        <dbReference type="SAM" id="Phobius"/>
    </source>
</evidence>
<evidence type="ECO:0000313" key="9">
    <source>
        <dbReference type="EMBL" id="ORA42054.1"/>
    </source>
</evidence>